<dbReference type="AlphaFoldDB" id="A0A3N2Q3R1"/>
<gene>
    <name evidence="1" type="ORF">SODALDRAFT_118593</name>
</gene>
<organism evidence="1 2">
    <name type="scientific">Sodiomyces alkalinus (strain CBS 110278 / VKM F-3762 / F11)</name>
    <name type="common">Alkaliphilic filamentous fungus</name>
    <dbReference type="NCBI Taxonomy" id="1314773"/>
    <lineage>
        <taxon>Eukaryota</taxon>
        <taxon>Fungi</taxon>
        <taxon>Dikarya</taxon>
        <taxon>Ascomycota</taxon>
        <taxon>Pezizomycotina</taxon>
        <taxon>Sordariomycetes</taxon>
        <taxon>Hypocreomycetidae</taxon>
        <taxon>Glomerellales</taxon>
        <taxon>Plectosphaerellaceae</taxon>
        <taxon>Sodiomyces</taxon>
    </lineage>
</organism>
<dbReference type="Proteomes" id="UP000272025">
    <property type="component" value="Unassembled WGS sequence"/>
</dbReference>
<accession>A0A3N2Q3R1</accession>
<dbReference type="EMBL" id="ML119052">
    <property type="protein sequence ID" value="ROT41399.1"/>
    <property type="molecule type" value="Genomic_DNA"/>
</dbReference>
<dbReference type="GeneID" id="39575086"/>
<dbReference type="RefSeq" id="XP_028469205.1">
    <property type="nucleotide sequence ID" value="XM_028606608.1"/>
</dbReference>
<evidence type="ECO:0000313" key="2">
    <source>
        <dbReference type="Proteomes" id="UP000272025"/>
    </source>
</evidence>
<protein>
    <submittedName>
        <fullName evidence="1">Uncharacterized protein</fullName>
    </submittedName>
</protein>
<name>A0A3N2Q3R1_SODAK</name>
<evidence type="ECO:0000313" key="1">
    <source>
        <dbReference type="EMBL" id="ROT41399.1"/>
    </source>
</evidence>
<sequence length="275" mass="30988">MIRLCPWIAYDVFRFHMSGHTKAGEATIDTSEPDDIGLRPRFPDFPIVFRLPSYVCVLDRQQTGVQRSSPWPAPFCLWSTLPKQTVSTEKFQMVRSATVALCSKYYGSCPGRIGASKPRTHVPVFNLTARESHDHSAGSAWPRVGPETGYRLRAYPCQPTVVRMPAERQYGKHGSRPTWGPPSTTDNPSSIGFSPFSLPPIDSISYPNYFEFFLIRSKVLERGCVWPSPSISPPRAPNLAGPPAHVSAHLRSVYFPSLSLYALLRMTQRMVRYRR</sequence>
<proteinExistence type="predicted"/>
<reference evidence="1 2" key="1">
    <citation type="journal article" date="2018" name="Mol. Ecol.">
        <title>The obligate alkalophilic soda-lake fungus Sodiomyces alkalinus has shifted to a protein diet.</title>
        <authorList>
            <person name="Grum-Grzhimaylo A.A."/>
            <person name="Falkoski D.L."/>
            <person name="van den Heuvel J."/>
            <person name="Valero-Jimenez C.A."/>
            <person name="Min B."/>
            <person name="Choi I.G."/>
            <person name="Lipzen A."/>
            <person name="Daum C.G."/>
            <person name="Aanen D.K."/>
            <person name="Tsang A."/>
            <person name="Henrissat B."/>
            <person name="Bilanenko E.N."/>
            <person name="de Vries R.P."/>
            <person name="van Kan J.A.L."/>
            <person name="Grigoriev I.V."/>
            <person name="Debets A.J.M."/>
        </authorList>
    </citation>
    <scope>NUCLEOTIDE SEQUENCE [LARGE SCALE GENOMIC DNA]</scope>
    <source>
        <strain evidence="1 2">F11</strain>
    </source>
</reference>
<keyword evidence="2" id="KW-1185">Reference proteome</keyword>